<sequence>MKEYFTRYQQIRGRRRTTPTCTARCSARGAPSSVAGTPPGVKACPSRRGSKTAKPRAAHALLETIVREWRLCYVPLVEGCTRCQDRPRPTREEWERQLMNWALSEDKRRWLGRCDQACKDLEVAASYGGGRASGVALAVAREVLVTCGGGAVARSGEREQGLVVAHEIGDVIKKAATGLPRILCRARGTASGTLAVGASVVINQALHDVSPHPQAAGVHLAGTEFAAALLGSERTDALEHLTPQQYRLMVHETDQARNDAIEAQNLAESARVRAAAAEAAATRSERLRHLESLGCGAPRSATP</sequence>
<evidence type="ECO:0000313" key="3">
    <source>
        <dbReference type="Proteomes" id="UP000429607"/>
    </source>
</evidence>
<dbReference type="AlphaFoldDB" id="A0A6A3KK28"/>
<organism evidence="2 3">
    <name type="scientific">Phytophthora rubi</name>
    <dbReference type="NCBI Taxonomy" id="129364"/>
    <lineage>
        <taxon>Eukaryota</taxon>
        <taxon>Sar</taxon>
        <taxon>Stramenopiles</taxon>
        <taxon>Oomycota</taxon>
        <taxon>Peronosporomycetes</taxon>
        <taxon>Peronosporales</taxon>
        <taxon>Peronosporaceae</taxon>
        <taxon>Phytophthora</taxon>
    </lineage>
</organism>
<proteinExistence type="predicted"/>
<comment type="caution">
    <text evidence="2">The sequence shown here is derived from an EMBL/GenBank/DDBJ whole genome shotgun (WGS) entry which is preliminary data.</text>
</comment>
<dbReference type="EMBL" id="QXFV01001387">
    <property type="protein sequence ID" value="KAE9007152.1"/>
    <property type="molecule type" value="Genomic_DNA"/>
</dbReference>
<feature type="region of interest" description="Disordered" evidence="1">
    <location>
        <begin position="28"/>
        <end position="50"/>
    </location>
</feature>
<name>A0A6A3KK28_9STRA</name>
<accession>A0A6A3KK28</accession>
<reference evidence="2 3" key="1">
    <citation type="submission" date="2018-09" db="EMBL/GenBank/DDBJ databases">
        <title>Genomic investigation of the strawberry pathogen Phytophthora fragariae indicates pathogenicity is determined by transcriptional variation in three key races.</title>
        <authorList>
            <person name="Adams T.M."/>
            <person name="Armitage A.D."/>
            <person name="Sobczyk M.K."/>
            <person name="Bates H.J."/>
            <person name="Dunwell J.M."/>
            <person name="Nellist C.F."/>
            <person name="Harrison R.J."/>
        </authorList>
    </citation>
    <scope>NUCLEOTIDE SEQUENCE [LARGE SCALE GENOMIC DNA]</scope>
    <source>
        <strain evidence="2 3">SCRP249</strain>
    </source>
</reference>
<evidence type="ECO:0000313" key="2">
    <source>
        <dbReference type="EMBL" id="KAE9007152.1"/>
    </source>
</evidence>
<evidence type="ECO:0000256" key="1">
    <source>
        <dbReference type="SAM" id="MobiDB-lite"/>
    </source>
</evidence>
<protein>
    <submittedName>
        <fullName evidence="2">Uncharacterized protein</fullName>
    </submittedName>
</protein>
<gene>
    <name evidence="2" type="ORF">PR001_g17037</name>
</gene>
<dbReference type="Proteomes" id="UP000429607">
    <property type="component" value="Unassembled WGS sequence"/>
</dbReference>